<organism evidence="1 2">
    <name type="scientific">uncultured phage cr55_1</name>
    <dbReference type="NCBI Taxonomy" id="2772060"/>
    <lineage>
        <taxon>Viruses</taxon>
        <taxon>Duplodnaviria</taxon>
        <taxon>Heunggongvirae</taxon>
        <taxon>Uroviricota</taxon>
        <taxon>Caudoviricetes</taxon>
        <taxon>Crassvirales</taxon>
        <taxon>Suoliviridae</taxon>
        <taxon>Boorivirinae</taxon>
        <taxon>Culoivirus</taxon>
        <taxon>Culoivirus intestinalis</taxon>
    </lineage>
</organism>
<name>A0A7M1RUY3_9CAUD</name>
<evidence type="ECO:0000313" key="1">
    <source>
        <dbReference type="EMBL" id="QOR58148.1"/>
    </source>
</evidence>
<sequence>MNVLDEFKNYKRKFIQISHRTAILMHIFEKADDDFEDIILSDHKEYYKQNHNINIYKEAADQFFKQFEGKECLCFVKCLRDKCNKVLEEHKDKVQKLKPNKDEKHI</sequence>
<proteinExistence type="predicted"/>
<evidence type="ECO:0000313" key="2">
    <source>
        <dbReference type="Proteomes" id="UP000594086"/>
    </source>
</evidence>
<keyword evidence="2" id="KW-1185">Reference proteome</keyword>
<dbReference type="EMBL" id="MT774376">
    <property type="protein sequence ID" value="QOR58148.1"/>
    <property type="molecule type" value="Genomic_DNA"/>
</dbReference>
<dbReference type="GeneID" id="65128603"/>
<protein>
    <submittedName>
        <fullName evidence="1">Uncharacterized protein</fullName>
    </submittedName>
</protein>
<dbReference type="KEGG" id="vg:65128603"/>
<reference evidence="1 2" key="1">
    <citation type="submission" date="2020-07" db="EMBL/GenBank/DDBJ databases">
        <title>Taxonomic proposal: Crassvirales, a new order of highly abundant and diverse bacterial viruses.</title>
        <authorList>
            <person name="Shkoporov A.N."/>
            <person name="Stockdale S.R."/>
            <person name="Guerin E."/>
            <person name="Ross R.P."/>
            <person name="Hill C."/>
        </authorList>
    </citation>
    <scope>NUCLEOTIDE SEQUENCE [LARGE SCALE GENOMIC DNA]</scope>
</reference>
<dbReference type="Proteomes" id="UP000594086">
    <property type="component" value="Segment"/>
</dbReference>
<accession>A0A7M1RUY3</accession>
<dbReference type="RefSeq" id="YP_010110306.1">
    <property type="nucleotide sequence ID" value="NC_055869.1"/>
</dbReference>